<reference evidence="2 3" key="1">
    <citation type="submission" date="2022-05" db="EMBL/GenBank/DDBJ databases">
        <authorList>
            <person name="Friedrich I."/>
            <person name="Poehlein A."/>
            <person name="Schneider D."/>
            <person name="Hertel R."/>
            <person name="Daniel R."/>
        </authorList>
    </citation>
    <scope>NUCLEOTIDE SEQUENCE [LARGE SCALE GENOMIC DNA]</scope>
</reference>
<keyword evidence="1" id="KW-0812">Transmembrane</keyword>
<evidence type="ECO:0000313" key="3">
    <source>
        <dbReference type="Proteomes" id="UP001056576"/>
    </source>
</evidence>
<dbReference type="EMBL" id="ON529857">
    <property type="protein sequence ID" value="USN15186.1"/>
    <property type="molecule type" value="Genomic_DNA"/>
</dbReference>
<keyword evidence="3" id="KW-1185">Reference proteome</keyword>
<dbReference type="Proteomes" id="UP001056576">
    <property type="component" value="Segment"/>
</dbReference>
<proteinExistence type="predicted"/>
<gene>
    <name evidence="2" type="ORF">KIKIMORA_00390</name>
</gene>
<accession>A0A9E7MT41</accession>
<organism evidence="2 3">
    <name type="scientific">Brevundimonas phage vB_BpoS-Kikimora</name>
    <dbReference type="NCBI Taxonomy" id="2948601"/>
    <lineage>
        <taxon>Viruses</taxon>
        <taxon>Duplodnaviria</taxon>
        <taxon>Heunggongvirae</taxon>
        <taxon>Uroviricota</taxon>
        <taxon>Caudoviricetes</taxon>
        <taxon>Jeanschmidtviridae</taxon>
        <taxon>Kikimoravirus</taxon>
        <taxon>Kikimoravirus kikimora</taxon>
    </lineage>
</organism>
<keyword evidence="1" id="KW-1133">Transmembrane helix</keyword>
<evidence type="ECO:0000256" key="1">
    <source>
        <dbReference type="SAM" id="Phobius"/>
    </source>
</evidence>
<sequence length="63" mass="6955">MKLFLFLAVLVSLFGAAKARWTFRQLRNDGPYQVEAAILIGIYAIVLIALCLAVLFEWSAPAA</sequence>
<keyword evidence="1" id="KW-0472">Membrane</keyword>
<protein>
    <submittedName>
        <fullName evidence="2">Uncharacterized protein</fullName>
    </submittedName>
</protein>
<feature type="transmembrane region" description="Helical" evidence="1">
    <location>
        <begin position="35"/>
        <end position="56"/>
    </location>
</feature>
<evidence type="ECO:0000313" key="2">
    <source>
        <dbReference type="EMBL" id="USN15186.1"/>
    </source>
</evidence>
<name>A0A9E7MT41_9CAUD</name>